<accession>X1JGL7</accession>
<organism evidence="3">
    <name type="scientific">marine sediment metagenome</name>
    <dbReference type="NCBI Taxonomy" id="412755"/>
    <lineage>
        <taxon>unclassified sequences</taxon>
        <taxon>metagenomes</taxon>
        <taxon>ecological metagenomes</taxon>
    </lineage>
</organism>
<evidence type="ECO:0000259" key="2">
    <source>
        <dbReference type="Pfam" id="PF02719"/>
    </source>
</evidence>
<comment type="caution">
    <text evidence="3">The sequence shown here is derived from an EMBL/GenBank/DDBJ whole genome shotgun (WGS) entry which is preliminary data.</text>
</comment>
<protein>
    <recommendedName>
        <fullName evidence="2">Polysaccharide biosynthesis protein CapD-like domain-containing protein</fullName>
    </recommendedName>
</protein>
<feature type="non-terminal residue" evidence="3">
    <location>
        <position position="1"/>
    </location>
</feature>
<evidence type="ECO:0000313" key="3">
    <source>
        <dbReference type="EMBL" id="GAH68898.1"/>
    </source>
</evidence>
<dbReference type="Pfam" id="PF02719">
    <property type="entry name" value="Polysacc_synt_2"/>
    <property type="match status" value="1"/>
</dbReference>
<comment type="similarity">
    <text evidence="1">Belongs to the polysaccharide synthase family.</text>
</comment>
<feature type="domain" description="Polysaccharide biosynthesis protein CapD-like" evidence="2">
    <location>
        <begin position="46"/>
        <end position="266"/>
    </location>
</feature>
<dbReference type="EMBL" id="BARU01029610">
    <property type="protein sequence ID" value="GAH68898.1"/>
    <property type="molecule type" value="Genomic_DNA"/>
</dbReference>
<reference evidence="3" key="1">
    <citation type="journal article" date="2014" name="Front. Microbiol.">
        <title>High frequency of phylogenetically diverse reductive dehalogenase-homologous genes in deep subseafloor sedimentary metagenomes.</title>
        <authorList>
            <person name="Kawai M."/>
            <person name="Futagami T."/>
            <person name="Toyoda A."/>
            <person name="Takaki Y."/>
            <person name="Nishi S."/>
            <person name="Hori S."/>
            <person name="Arai W."/>
            <person name="Tsubouchi T."/>
            <person name="Morono Y."/>
            <person name="Uchiyama I."/>
            <person name="Ito T."/>
            <person name="Fujiyama A."/>
            <person name="Inagaki F."/>
            <person name="Takami H."/>
        </authorList>
    </citation>
    <scope>NUCLEOTIDE SEQUENCE</scope>
    <source>
        <strain evidence="3">Expedition CK06-06</strain>
    </source>
</reference>
<dbReference type="SUPFAM" id="SSF51735">
    <property type="entry name" value="NAD(P)-binding Rossmann-fold domains"/>
    <property type="match status" value="1"/>
</dbReference>
<evidence type="ECO:0000256" key="1">
    <source>
        <dbReference type="ARBA" id="ARBA00007430"/>
    </source>
</evidence>
<dbReference type="InterPro" id="IPR003869">
    <property type="entry name" value="Polysac_CapD-like"/>
</dbReference>
<proteinExistence type="inferred from homology"/>
<dbReference type="CDD" id="cd05237">
    <property type="entry name" value="UDP_invert_4-6DH_SDR_e"/>
    <property type="match status" value="1"/>
</dbReference>
<gene>
    <name evidence="3" type="ORF">S03H2_47074</name>
</gene>
<dbReference type="InterPro" id="IPR036291">
    <property type="entry name" value="NAD(P)-bd_dom_sf"/>
</dbReference>
<dbReference type="AlphaFoldDB" id="X1JGL7"/>
<dbReference type="PANTHER" id="PTHR43318:SF1">
    <property type="entry name" value="POLYSACCHARIDE BIOSYNTHESIS PROTEIN EPSC-RELATED"/>
    <property type="match status" value="1"/>
</dbReference>
<feature type="non-terminal residue" evidence="3">
    <location>
        <position position="266"/>
    </location>
</feature>
<sequence>PSITDIASGKFRVSQIRDVDINDLLGREAVELDLHLIEAFVKDKIILVTGAGGSIGSEMCRQICNFDPKLLLLIEQAENPLYYIERELRKQFPRVPIKTIICNITDKIRVDEIFEKYKPQIVIHAAAHKHVPLMELNPGEAIKNNVVGTQVVADTADNYGAANVVMISTDKAVNPTSIMGSSKRIAEMYIQDLNRTSKTHFVTVRFGNVLGSDGSVVPIFKKQIVEGGPVTVTHPRMKRYFMTIPEASQLVLQAATMGKGGEIFVL</sequence>
<name>X1JGL7_9ZZZZ</name>
<dbReference type="Gene3D" id="3.40.50.720">
    <property type="entry name" value="NAD(P)-binding Rossmann-like Domain"/>
    <property type="match status" value="1"/>
</dbReference>
<dbReference type="PANTHER" id="PTHR43318">
    <property type="entry name" value="UDP-N-ACETYLGLUCOSAMINE 4,6-DEHYDRATASE"/>
    <property type="match status" value="1"/>
</dbReference>
<dbReference type="InterPro" id="IPR051203">
    <property type="entry name" value="Polysaccharide_Synthase-Rel"/>
</dbReference>